<dbReference type="AlphaFoldDB" id="A0A438GUC4"/>
<dbReference type="Proteomes" id="UP000288805">
    <property type="component" value="Unassembled WGS sequence"/>
</dbReference>
<protein>
    <submittedName>
        <fullName evidence="1">Uncharacterized protein</fullName>
    </submittedName>
</protein>
<gene>
    <name evidence="1" type="ORF">CK203_055107</name>
</gene>
<reference evidence="1 2" key="1">
    <citation type="journal article" date="2018" name="PLoS Genet.">
        <title>Population sequencing reveals clonal diversity and ancestral inbreeding in the grapevine cultivar Chardonnay.</title>
        <authorList>
            <person name="Roach M.J."/>
            <person name="Johnson D.L."/>
            <person name="Bohlmann J."/>
            <person name="van Vuuren H.J."/>
            <person name="Jones S.J."/>
            <person name="Pretorius I.S."/>
            <person name="Schmidt S.A."/>
            <person name="Borneman A.R."/>
        </authorList>
    </citation>
    <scope>NUCLEOTIDE SEQUENCE [LARGE SCALE GENOMIC DNA]</scope>
    <source>
        <strain evidence="2">cv. Chardonnay</strain>
        <tissue evidence="1">Leaf</tissue>
    </source>
</reference>
<proteinExistence type="predicted"/>
<organism evidence="1 2">
    <name type="scientific">Vitis vinifera</name>
    <name type="common">Grape</name>
    <dbReference type="NCBI Taxonomy" id="29760"/>
    <lineage>
        <taxon>Eukaryota</taxon>
        <taxon>Viridiplantae</taxon>
        <taxon>Streptophyta</taxon>
        <taxon>Embryophyta</taxon>
        <taxon>Tracheophyta</taxon>
        <taxon>Spermatophyta</taxon>
        <taxon>Magnoliopsida</taxon>
        <taxon>eudicotyledons</taxon>
        <taxon>Gunneridae</taxon>
        <taxon>Pentapetalae</taxon>
        <taxon>rosids</taxon>
        <taxon>Vitales</taxon>
        <taxon>Vitaceae</taxon>
        <taxon>Viteae</taxon>
        <taxon>Vitis</taxon>
    </lineage>
</organism>
<comment type="caution">
    <text evidence="1">The sequence shown here is derived from an EMBL/GenBank/DDBJ whole genome shotgun (WGS) entry which is preliminary data.</text>
</comment>
<sequence>MQPLLVNLQENQPSKTVPKDMIQFLKGTINERAKEIDSFSYMCSSWGIVMEMKSIPEGFQLSSTFGLESALEPNLWPMESDKEFHATFWNYFIIGKSFILRTFSLFF</sequence>
<name>A0A438GUC4_VITVI</name>
<dbReference type="EMBL" id="QGNW01000340">
    <property type="protein sequence ID" value="RVW75805.1"/>
    <property type="molecule type" value="Genomic_DNA"/>
</dbReference>
<evidence type="ECO:0000313" key="1">
    <source>
        <dbReference type="EMBL" id="RVW75805.1"/>
    </source>
</evidence>
<accession>A0A438GUC4</accession>
<evidence type="ECO:0000313" key="2">
    <source>
        <dbReference type="Proteomes" id="UP000288805"/>
    </source>
</evidence>